<dbReference type="PANTHER" id="PTHR22691">
    <property type="entry name" value="YEAST SPT2-RELATED"/>
    <property type="match status" value="1"/>
</dbReference>
<feature type="region of interest" description="Disordered" evidence="4">
    <location>
        <begin position="1"/>
        <end position="40"/>
    </location>
</feature>
<feature type="compositionally biased region" description="Pro residues" evidence="4">
    <location>
        <begin position="515"/>
        <end position="526"/>
    </location>
</feature>
<reference evidence="7" key="1">
    <citation type="submission" date="2025-08" db="UniProtKB">
        <authorList>
            <consortium name="RefSeq"/>
        </authorList>
    </citation>
    <scope>IDENTIFICATION</scope>
    <source>
        <tissue evidence="7">Entire body</tissue>
    </source>
</reference>
<feature type="compositionally biased region" description="Basic and acidic residues" evidence="4">
    <location>
        <begin position="261"/>
        <end position="293"/>
    </location>
</feature>
<comment type="similarity">
    <text evidence="1">Belongs to the SPT2 family.</text>
</comment>
<dbReference type="GO" id="GO:0006360">
    <property type="term" value="P:transcription by RNA polymerase I"/>
    <property type="evidence" value="ECO:0007669"/>
    <property type="project" value="TreeGrafter"/>
</dbReference>
<dbReference type="FunCoup" id="A0A1W4XFY1">
    <property type="interactions" value="986"/>
</dbReference>
<dbReference type="GO" id="GO:0042393">
    <property type="term" value="F:histone binding"/>
    <property type="evidence" value="ECO:0007669"/>
    <property type="project" value="TreeGrafter"/>
</dbReference>
<dbReference type="PANTHER" id="PTHR22691:SF8">
    <property type="entry name" value="PROTEIN SPT2 HOMOLOG"/>
    <property type="match status" value="1"/>
</dbReference>
<feature type="region of interest" description="Disordered" evidence="4">
    <location>
        <begin position="436"/>
        <end position="554"/>
    </location>
</feature>
<feature type="compositionally biased region" description="Acidic residues" evidence="4">
    <location>
        <begin position="535"/>
        <end position="554"/>
    </location>
</feature>
<name>A0A1W4XFY1_AGRPL</name>
<evidence type="ECO:0000313" key="7">
    <source>
        <dbReference type="RefSeq" id="XP_018331255.1"/>
    </source>
</evidence>
<dbReference type="GO" id="GO:0006334">
    <property type="term" value="P:nucleosome assembly"/>
    <property type="evidence" value="ECO:0007669"/>
    <property type="project" value="TreeGrafter"/>
</dbReference>
<dbReference type="Proteomes" id="UP000192223">
    <property type="component" value="Unplaced"/>
</dbReference>
<dbReference type="Pfam" id="PF22878">
    <property type="entry name" value="SPT2_N"/>
    <property type="match status" value="1"/>
</dbReference>
<feature type="compositionally biased region" description="Basic and acidic residues" evidence="4">
    <location>
        <begin position="337"/>
        <end position="357"/>
    </location>
</feature>
<evidence type="ECO:0000256" key="3">
    <source>
        <dbReference type="ARBA" id="ARBA00023054"/>
    </source>
</evidence>
<dbReference type="STRING" id="224129.A0A1W4XFY1"/>
<evidence type="ECO:0000256" key="4">
    <source>
        <dbReference type="SAM" id="MobiDB-lite"/>
    </source>
</evidence>
<dbReference type="OrthoDB" id="6259853at2759"/>
<gene>
    <name evidence="7" type="primary">LOC108741109</name>
</gene>
<dbReference type="RefSeq" id="XP_018331255.1">
    <property type="nucleotide sequence ID" value="XM_018475753.1"/>
</dbReference>
<feature type="compositionally biased region" description="Basic and acidic residues" evidence="4">
    <location>
        <begin position="11"/>
        <end position="21"/>
    </location>
</feature>
<keyword evidence="6" id="KW-1185">Reference proteome</keyword>
<dbReference type="AlphaFoldDB" id="A0A1W4XFY1"/>
<dbReference type="GO" id="GO:0005730">
    <property type="term" value="C:nucleolus"/>
    <property type="evidence" value="ECO:0007669"/>
    <property type="project" value="TreeGrafter"/>
</dbReference>
<evidence type="ECO:0000259" key="5">
    <source>
        <dbReference type="Pfam" id="PF22878"/>
    </source>
</evidence>
<dbReference type="Pfam" id="PF08243">
    <property type="entry name" value="SPT2"/>
    <property type="match status" value="1"/>
</dbReference>
<dbReference type="GO" id="GO:0003677">
    <property type="term" value="F:DNA binding"/>
    <property type="evidence" value="ECO:0007669"/>
    <property type="project" value="TreeGrafter"/>
</dbReference>
<feature type="domain" description="SPT2 homolog N-terminal" evidence="5">
    <location>
        <begin position="1"/>
        <end position="91"/>
    </location>
</feature>
<feature type="compositionally biased region" description="Polar residues" evidence="4">
    <location>
        <begin position="445"/>
        <end position="470"/>
    </location>
</feature>
<dbReference type="InterPro" id="IPR054552">
    <property type="entry name" value="SPT2_N"/>
</dbReference>
<feature type="region of interest" description="Disordered" evidence="4">
    <location>
        <begin position="143"/>
        <end position="307"/>
    </location>
</feature>
<dbReference type="InterPro" id="IPR013256">
    <property type="entry name" value="Chromatin_SPT2"/>
</dbReference>
<feature type="compositionally biased region" description="Basic and acidic residues" evidence="4">
    <location>
        <begin position="163"/>
        <end position="180"/>
    </location>
</feature>
<evidence type="ECO:0000256" key="1">
    <source>
        <dbReference type="ARBA" id="ARBA00006461"/>
    </source>
</evidence>
<feature type="compositionally biased region" description="Basic and acidic residues" evidence="4">
    <location>
        <begin position="471"/>
        <end position="480"/>
    </location>
</feature>
<feature type="region of interest" description="Disordered" evidence="4">
    <location>
        <begin position="320"/>
        <end position="384"/>
    </location>
</feature>
<keyword evidence="3" id="KW-0175">Coiled coil</keyword>
<dbReference type="SMART" id="SM00784">
    <property type="entry name" value="SPT2"/>
    <property type="match status" value="1"/>
</dbReference>
<dbReference type="KEGG" id="apln:108741109"/>
<evidence type="ECO:0000256" key="2">
    <source>
        <dbReference type="ARBA" id="ARBA00013786"/>
    </source>
</evidence>
<dbReference type="InParanoid" id="A0A1W4XFY1"/>
<sequence length="627" mass="73082">MDFGTLLHTAKQNEHEKKEVRYYSTKFSPPKKEKKENRNLSVNVQKFLARKEEEERQKAEEVKKKREELLALRSQDKKATRRVNVMLKRTKSANQSVIQDAVDKDNTAVTIVGPSQPDEDDYGYVSQEASAFYNKMMEKYSKMPEEPKFPVTSKRVSCNLNSTKDRVRAALEKEKEEAMMPHRRKRKHGNENEKSDTSEDPESERKEGSGQPNKPKSKAMPPPMNFMEILKLAEQKQHEPIVIQPKPKEDEGPLMTKKQKREHEKERQRLEAKEARMKAEKTPPVDKNQKGKGIDNGFKVPKPSESHVNGYKAEKLTSNGNISVLPPKISKINARNSLEKPILKNDRVLEKKPEKNSTKYVDNSSSKEKRNTPLSSTDLKDKQKQNILIERQKLLDAKNRQKLEELKELQELEELREKQRQLQELERQKLQKLQKIKEKEKLIQNSQSTNNKVPSTLSKSPSSVNHTKQNKVTDVRDKTISSKLPAKAKDLQPKKFPPNDLKPKQVPLSDLKPKQFPPPDVKQRPPPIKKRRILDDDEEYDSEMDDFIDDGPEEEADYSKYIRDIFGYDKNKYKNIDDEDVEEASFHQQWKEEIISTKIGIMEDLEDMKMEEAEKRRKAMQKKNRKL</sequence>
<evidence type="ECO:0000313" key="6">
    <source>
        <dbReference type="Proteomes" id="UP000192223"/>
    </source>
</evidence>
<accession>A0A1W4XFY1</accession>
<organism evidence="6 7">
    <name type="scientific">Agrilus planipennis</name>
    <name type="common">Emerald ash borer</name>
    <name type="synonym">Agrilus marcopoli</name>
    <dbReference type="NCBI Taxonomy" id="224129"/>
    <lineage>
        <taxon>Eukaryota</taxon>
        <taxon>Metazoa</taxon>
        <taxon>Ecdysozoa</taxon>
        <taxon>Arthropoda</taxon>
        <taxon>Hexapoda</taxon>
        <taxon>Insecta</taxon>
        <taxon>Pterygota</taxon>
        <taxon>Neoptera</taxon>
        <taxon>Endopterygota</taxon>
        <taxon>Coleoptera</taxon>
        <taxon>Polyphaga</taxon>
        <taxon>Elateriformia</taxon>
        <taxon>Buprestoidea</taxon>
        <taxon>Buprestidae</taxon>
        <taxon>Agrilinae</taxon>
        <taxon>Agrilus</taxon>
    </lineage>
</organism>
<dbReference type="GeneID" id="108741109"/>
<proteinExistence type="inferred from homology"/>
<protein>
    <recommendedName>
        <fullName evidence="2">Protein SPT2 homolog</fullName>
    </recommendedName>
</protein>
<feature type="compositionally biased region" description="Basic and acidic residues" evidence="4">
    <location>
        <begin position="189"/>
        <end position="208"/>
    </location>
</feature>